<organism evidence="2 3">
    <name type="scientific">Phyllotreta striolata</name>
    <name type="common">Striped flea beetle</name>
    <name type="synonym">Crioceris striolata</name>
    <dbReference type="NCBI Taxonomy" id="444603"/>
    <lineage>
        <taxon>Eukaryota</taxon>
        <taxon>Metazoa</taxon>
        <taxon>Ecdysozoa</taxon>
        <taxon>Arthropoda</taxon>
        <taxon>Hexapoda</taxon>
        <taxon>Insecta</taxon>
        <taxon>Pterygota</taxon>
        <taxon>Neoptera</taxon>
        <taxon>Endopterygota</taxon>
        <taxon>Coleoptera</taxon>
        <taxon>Polyphaga</taxon>
        <taxon>Cucujiformia</taxon>
        <taxon>Chrysomeloidea</taxon>
        <taxon>Chrysomelidae</taxon>
        <taxon>Galerucinae</taxon>
        <taxon>Alticini</taxon>
        <taxon>Phyllotreta</taxon>
    </lineage>
</organism>
<dbReference type="AlphaFoldDB" id="A0A9N9TNB7"/>
<gene>
    <name evidence="2" type="ORF">PHYEVI_LOCUS4441</name>
</gene>
<sequence length="162" mass="18150">MCLFESFFEPKICESVFLDPVDRAALTRAQNPTSRPIEIEIKFPKRLKKLTGQTSSLSQPKRVFVIMEPSETARNVSNAQPLPSSSISLRIPKNRGSFDQEPNKICTGIDVNNQIDSDNNKKFKNGSNGAEESAKNTSYSEFSDESLSKSSRIFRQNKQKAS</sequence>
<reference evidence="2" key="1">
    <citation type="submission" date="2022-01" db="EMBL/GenBank/DDBJ databases">
        <authorList>
            <person name="King R."/>
        </authorList>
    </citation>
    <scope>NUCLEOTIDE SEQUENCE</scope>
</reference>
<feature type="region of interest" description="Disordered" evidence="1">
    <location>
        <begin position="73"/>
        <end position="162"/>
    </location>
</feature>
<name>A0A9N9TNB7_PHYSR</name>
<evidence type="ECO:0000256" key="1">
    <source>
        <dbReference type="SAM" id="MobiDB-lite"/>
    </source>
</evidence>
<dbReference type="EMBL" id="OU900108">
    <property type="protein sequence ID" value="CAG9858048.1"/>
    <property type="molecule type" value="Genomic_DNA"/>
</dbReference>
<accession>A0A9N9TNB7</accession>
<dbReference type="OrthoDB" id="10633639at2759"/>
<dbReference type="Proteomes" id="UP001153712">
    <property type="component" value="Chromosome 15"/>
</dbReference>
<evidence type="ECO:0000313" key="2">
    <source>
        <dbReference type="EMBL" id="CAG9858048.1"/>
    </source>
</evidence>
<feature type="compositionally biased region" description="Low complexity" evidence="1">
    <location>
        <begin position="81"/>
        <end position="91"/>
    </location>
</feature>
<keyword evidence="3" id="KW-1185">Reference proteome</keyword>
<evidence type="ECO:0000313" key="3">
    <source>
        <dbReference type="Proteomes" id="UP001153712"/>
    </source>
</evidence>
<protein>
    <submittedName>
        <fullName evidence="2">Uncharacterized protein</fullName>
    </submittedName>
</protein>
<proteinExistence type="predicted"/>